<keyword evidence="3" id="KW-1185">Reference proteome</keyword>
<reference evidence="1 3" key="1">
    <citation type="submission" date="2020-02" db="EMBL/GenBank/DDBJ databases">
        <authorList>
            <person name="Ferguson B K."/>
        </authorList>
    </citation>
    <scope>NUCLEOTIDE SEQUENCE [LARGE SCALE GENOMIC DNA]</scope>
</reference>
<organism evidence="1 3">
    <name type="scientific">Nesidiocoris tenuis</name>
    <dbReference type="NCBI Taxonomy" id="355587"/>
    <lineage>
        <taxon>Eukaryota</taxon>
        <taxon>Metazoa</taxon>
        <taxon>Ecdysozoa</taxon>
        <taxon>Arthropoda</taxon>
        <taxon>Hexapoda</taxon>
        <taxon>Insecta</taxon>
        <taxon>Pterygota</taxon>
        <taxon>Neoptera</taxon>
        <taxon>Paraneoptera</taxon>
        <taxon>Hemiptera</taxon>
        <taxon>Heteroptera</taxon>
        <taxon>Panheteroptera</taxon>
        <taxon>Cimicomorpha</taxon>
        <taxon>Miridae</taxon>
        <taxon>Dicyphina</taxon>
        <taxon>Nesidiocoris</taxon>
    </lineage>
</organism>
<accession>A0A6H5H7C7</accession>
<sequence>MWTIFVNQWKNLWFAPTWCILSGQSDRKRSTVSNPLRLNRTSRIFAALLSHEEHFTVMFGIN</sequence>
<dbReference type="EMBL" id="CADCXU010024175">
    <property type="protein sequence ID" value="CAB0011445.1"/>
    <property type="molecule type" value="Genomic_DNA"/>
</dbReference>
<gene>
    <name evidence="1" type="ORF">NTEN_LOCUS16392</name>
    <name evidence="2" type="ORF">NTEN_LOCUS16394</name>
</gene>
<protein>
    <submittedName>
        <fullName evidence="1">Uncharacterized protein</fullName>
    </submittedName>
</protein>
<dbReference type="EMBL" id="CADCXU010024176">
    <property type="protein sequence ID" value="CAB0011447.1"/>
    <property type="molecule type" value="Genomic_DNA"/>
</dbReference>
<proteinExistence type="predicted"/>
<dbReference type="AlphaFoldDB" id="A0A6H5H7C7"/>
<dbReference type="Proteomes" id="UP000479000">
    <property type="component" value="Unassembled WGS sequence"/>
</dbReference>
<evidence type="ECO:0000313" key="3">
    <source>
        <dbReference type="Proteomes" id="UP000479000"/>
    </source>
</evidence>
<evidence type="ECO:0000313" key="2">
    <source>
        <dbReference type="EMBL" id="CAB0011447.1"/>
    </source>
</evidence>
<evidence type="ECO:0000313" key="1">
    <source>
        <dbReference type="EMBL" id="CAB0011445.1"/>
    </source>
</evidence>
<name>A0A6H5H7C7_9HEMI</name>